<feature type="transmembrane region" description="Helical" evidence="6">
    <location>
        <begin position="164"/>
        <end position="184"/>
    </location>
</feature>
<feature type="transmembrane region" description="Helical" evidence="6">
    <location>
        <begin position="252"/>
        <end position="271"/>
    </location>
</feature>
<accession>A0A1T4WR98</accession>
<dbReference type="OrthoDB" id="9793283at2"/>
<keyword evidence="2" id="KW-0813">Transport</keyword>
<name>A0A1T4WR98_9BACT</name>
<dbReference type="Gene3D" id="1.20.1250.20">
    <property type="entry name" value="MFS general substrate transporter like domains"/>
    <property type="match status" value="1"/>
</dbReference>
<evidence type="ECO:0000313" key="9">
    <source>
        <dbReference type="Proteomes" id="UP000190774"/>
    </source>
</evidence>
<feature type="transmembrane region" description="Helical" evidence="6">
    <location>
        <begin position="49"/>
        <end position="66"/>
    </location>
</feature>
<feature type="transmembrane region" description="Helical" evidence="6">
    <location>
        <begin position="136"/>
        <end position="158"/>
    </location>
</feature>
<dbReference type="InterPro" id="IPR020846">
    <property type="entry name" value="MFS_dom"/>
</dbReference>
<feature type="transmembrane region" description="Helical" evidence="6">
    <location>
        <begin position="340"/>
        <end position="367"/>
    </location>
</feature>
<dbReference type="SUPFAM" id="SSF103473">
    <property type="entry name" value="MFS general substrate transporter"/>
    <property type="match status" value="1"/>
</dbReference>
<evidence type="ECO:0000256" key="3">
    <source>
        <dbReference type="ARBA" id="ARBA00022692"/>
    </source>
</evidence>
<feature type="domain" description="Major facilitator superfamily (MFS) profile" evidence="7">
    <location>
        <begin position="7"/>
        <end position="402"/>
    </location>
</feature>
<reference evidence="9" key="1">
    <citation type="submission" date="2017-02" db="EMBL/GenBank/DDBJ databases">
        <authorList>
            <person name="Varghese N."/>
            <person name="Submissions S."/>
        </authorList>
    </citation>
    <scope>NUCLEOTIDE SEQUENCE [LARGE SCALE GENOMIC DNA]</scope>
    <source>
        <strain evidence="9">ATCC 700200</strain>
    </source>
</reference>
<feature type="transmembrane region" description="Helical" evidence="6">
    <location>
        <begin position="373"/>
        <end position="395"/>
    </location>
</feature>
<feature type="transmembrane region" description="Helical" evidence="6">
    <location>
        <begin position="78"/>
        <end position="97"/>
    </location>
</feature>
<evidence type="ECO:0000256" key="6">
    <source>
        <dbReference type="SAM" id="Phobius"/>
    </source>
</evidence>
<dbReference type="EMBL" id="FUYE01000002">
    <property type="protein sequence ID" value="SKA79873.1"/>
    <property type="molecule type" value="Genomic_DNA"/>
</dbReference>
<proteinExistence type="predicted"/>
<dbReference type="RefSeq" id="WP_078811785.1">
    <property type="nucleotide sequence ID" value="NZ_FUYE01000002.1"/>
</dbReference>
<evidence type="ECO:0000256" key="1">
    <source>
        <dbReference type="ARBA" id="ARBA00004141"/>
    </source>
</evidence>
<feature type="transmembrane region" description="Helical" evidence="6">
    <location>
        <begin position="216"/>
        <end position="240"/>
    </location>
</feature>
<evidence type="ECO:0000256" key="4">
    <source>
        <dbReference type="ARBA" id="ARBA00022989"/>
    </source>
</evidence>
<sequence length="418" mass="44146">MSGRRPALGFIFITLTLDILGIGLIVPILPELIEQYQGGDLESASTTYGLLHATYALMQFLFAPLIGSLSDRFGRRPVILISLFGAGLDYLLIAYAPNLTWFVIGRVIAGITGANFAAGTAYIADISPPEKRAANFGLIGAAFGLGFIIGPALGGWLGDFGLRVPFLAAGALTLINWLYGLFVLPESLAPENKRVFSWAKSNPVGSLMALRQFPNVLGLISTTFLFTMGHQVYPAIWVLYTGYRYGWDTKDNGLSLAFVGVMTAIVQGGLTRMVVGKLGEMKAALYGLGLSVAMYVCYGLCSQGWMIYLCILVGSLSGVAGPAVQGILSRSVAPDQQGGLQGALTSLASVAGIIGPLMCTSLFGYFISDRAPVHLPGAAFFASALLSLVALGLAVRMLRHFTPHSAPAPESSPVPSSH</sequence>
<dbReference type="PANTHER" id="PTHR23504:SF15">
    <property type="entry name" value="MAJOR FACILITATOR SUPERFAMILY (MFS) PROFILE DOMAIN-CONTAINING PROTEIN"/>
    <property type="match status" value="1"/>
</dbReference>
<comment type="subcellular location">
    <subcellularLocation>
        <location evidence="1">Membrane</location>
        <topology evidence="1">Multi-pass membrane protein</topology>
    </subcellularLocation>
</comment>
<dbReference type="PRINTS" id="PR01035">
    <property type="entry name" value="TCRTETA"/>
</dbReference>
<keyword evidence="5 6" id="KW-0472">Membrane</keyword>
<dbReference type="InterPro" id="IPR036259">
    <property type="entry name" value="MFS_trans_sf"/>
</dbReference>
<evidence type="ECO:0000256" key="5">
    <source>
        <dbReference type="ARBA" id="ARBA00023136"/>
    </source>
</evidence>
<keyword evidence="4 6" id="KW-1133">Transmembrane helix</keyword>
<evidence type="ECO:0000313" key="8">
    <source>
        <dbReference type="EMBL" id="SKA79873.1"/>
    </source>
</evidence>
<keyword evidence="3 6" id="KW-0812">Transmembrane</keyword>
<protein>
    <submittedName>
        <fullName evidence="8">MFS transporter, DHA1 family, tetracycline resistance protein</fullName>
    </submittedName>
</protein>
<dbReference type="InterPro" id="IPR001958">
    <property type="entry name" value="Tet-R_TetA/multi-R_MdtG-like"/>
</dbReference>
<feature type="transmembrane region" description="Helical" evidence="6">
    <location>
        <begin position="103"/>
        <end position="124"/>
    </location>
</feature>
<evidence type="ECO:0000256" key="2">
    <source>
        <dbReference type="ARBA" id="ARBA00022448"/>
    </source>
</evidence>
<dbReference type="GO" id="GO:0022857">
    <property type="term" value="F:transmembrane transporter activity"/>
    <property type="evidence" value="ECO:0007669"/>
    <property type="project" value="InterPro"/>
</dbReference>
<dbReference type="CDD" id="cd17388">
    <property type="entry name" value="MFS_TetA"/>
    <property type="match status" value="1"/>
</dbReference>
<gene>
    <name evidence="8" type="ORF">SAMN02745166_00553</name>
</gene>
<keyword evidence="9" id="KW-1185">Reference proteome</keyword>
<dbReference type="Proteomes" id="UP000190774">
    <property type="component" value="Unassembled WGS sequence"/>
</dbReference>
<feature type="transmembrane region" description="Helical" evidence="6">
    <location>
        <begin position="7"/>
        <end position="29"/>
    </location>
</feature>
<feature type="transmembrane region" description="Helical" evidence="6">
    <location>
        <begin position="283"/>
        <end position="300"/>
    </location>
</feature>
<evidence type="ECO:0000259" key="7">
    <source>
        <dbReference type="PROSITE" id="PS50850"/>
    </source>
</evidence>
<dbReference type="STRING" id="48467.SAMN02745166_00553"/>
<organism evidence="8 9">
    <name type="scientific">Prosthecobacter debontii</name>
    <dbReference type="NCBI Taxonomy" id="48467"/>
    <lineage>
        <taxon>Bacteria</taxon>
        <taxon>Pseudomonadati</taxon>
        <taxon>Verrucomicrobiota</taxon>
        <taxon>Verrucomicrobiia</taxon>
        <taxon>Verrucomicrobiales</taxon>
        <taxon>Verrucomicrobiaceae</taxon>
        <taxon>Prosthecobacter</taxon>
    </lineage>
</organism>
<dbReference type="PROSITE" id="PS50850">
    <property type="entry name" value="MFS"/>
    <property type="match status" value="1"/>
</dbReference>
<dbReference type="PANTHER" id="PTHR23504">
    <property type="entry name" value="MAJOR FACILITATOR SUPERFAMILY DOMAIN-CONTAINING PROTEIN 10"/>
    <property type="match status" value="1"/>
</dbReference>
<dbReference type="Pfam" id="PF07690">
    <property type="entry name" value="MFS_1"/>
    <property type="match status" value="1"/>
</dbReference>
<dbReference type="InterPro" id="IPR011701">
    <property type="entry name" value="MFS"/>
</dbReference>
<dbReference type="AlphaFoldDB" id="A0A1T4WR98"/>
<dbReference type="GO" id="GO:0016020">
    <property type="term" value="C:membrane"/>
    <property type="evidence" value="ECO:0007669"/>
    <property type="project" value="UniProtKB-SubCell"/>
</dbReference>